<dbReference type="Gene3D" id="3.20.20.190">
    <property type="entry name" value="Phosphatidylinositol (PI) phosphodiesterase"/>
    <property type="match status" value="1"/>
</dbReference>
<keyword evidence="1" id="KW-1133">Transmembrane helix</keyword>
<dbReference type="EMBL" id="SDPM01000005">
    <property type="protein sequence ID" value="RXZ86146.1"/>
    <property type="molecule type" value="Genomic_DNA"/>
</dbReference>
<keyword evidence="5" id="KW-1185">Reference proteome</keyword>
<evidence type="ECO:0000259" key="2">
    <source>
        <dbReference type="PROSITE" id="PS51704"/>
    </source>
</evidence>
<dbReference type="SUPFAM" id="SSF51695">
    <property type="entry name" value="PLC-like phosphodiesterases"/>
    <property type="match status" value="1"/>
</dbReference>
<dbReference type="EMBL" id="JACCBI010000001">
    <property type="protein sequence ID" value="NYD65794.1"/>
    <property type="molecule type" value="Genomic_DNA"/>
</dbReference>
<dbReference type="RefSeq" id="WP_129174802.1">
    <property type="nucleotide sequence ID" value="NZ_JACCBI010000001.1"/>
</dbReference>
<evidence type="ECO:0000313" key="4">
    <source>
        <dbReference type="EMBL" id="RXZ86146.1"/>
    </source>
</evidence>
<organism evidence="4 5">
    <name type="scientific">Agromyces atrinae</name>
    <dbReference type="NCBI Taxonomy" id="592376"/>
    <lineage>
        <taxon>Bacteria</taxon>
        <taxon>Bacillati</taxon>
        <taxon>Actinomycetota</taxon>
        <taxon>Actinomycetes</taxon>
        <taxon>Micrococcales</taxon>
        <taxon>Microbacteriaceae</taxon>
        <taxon>Agromyces</taxon>
    </lineage>
</organism>
<dbReference type="Proteomes" id="UP000292686">
    <property type="component" value="Unassembled WGS sequence"/>
</dbReference>
<dbReference type="PANTHER" id="PTHR46211:SF14">
    <property type="entry name" value="GLYCEROPHOSPHODIESTER PHOSPHODIESTERASE"/>
    <property type="match status" value="1"/>
</dbReference>
<dbReference type="InterPro" id="IPR017946">
    <property type="entry name" value="PLC-like_Pdiesterase_TIM-brl"/>
</dbReference>
<keyword evidence="1" id="KW-0472">Membrane</keyword>
<dbReference type="InterPro" id="IPR030395">
    <property type="entry name" value="GP_PDE_dom"/>
</dbReference>
<evidence type="ECO:0000313" key="5">
    <source>
        <dbReference type="Proteomes" id="UP000292686"/>
    </source>
</evidence>
<dbReference type="GO" id="GO:0008889">
    <property type="term" value="F:glycerophosphodiester phosphodiesterase activity"/>
    <property type="evidence" value="ECO:0007669"/>
    <property type="project" value="UniProtKB-EC"/>
</dbReference>
<accession>A0A4V1R272</accession>
<reference evidence="4 5" key="1">
    <citation type="submission" date="2019-01" db="EMBL/GenBank/DDBJ databases">
        <title>Agromyces.</title>
        <authorList>
            <person name="Li J."/>
        </authorList>
    </citation>
    <scope>NUCLEOTIDE SEQUENCE [LARGE SCALE GENOMIC DNA]</scope>
    <source>
        <strain evidence="4 5">DSM 23870</strain>
    </source>
</reference>
<dbReference type="EC" id="3.1.4.46" evidence="3"/>
<dbReference type="Proteomes" id="UP000581087">
    <property type="component" value="Unassembled WGS sequence"/>
</dbReference>
<reference evidence="3 6" key="2">
    <citation type="submission" date="2020-07" db="EMBL/GenBank/DDBJ databases">
        <title>Sequencing the genomes of 1000 actinobacteria strains.</title>
        <authorList>
            <person name="Klenk H.-P."/>
        </authorList>
    </citation>
    <scope>NUCLEOTIDE SEQUENCE [LARGE SCALE GENOMIC DNA]</scope>
    <source>
        <strain evidence="3 6">DSM 23870</strain>
    </source>
</reference>
<sequence>MRHPFPGDRTTAFIDRLTTRPSLAVRVIIASAVVTTLVGVLFVSTSPPRVFAVDVFGALRAPGEPAFIVAHRGDRSQAPENTMPALELGMTGPKGFVETDVQLTSDGVPVLFHDVDLERITGESVRISDLTLAEVRERDAGEWFGADFRGTPIPTLEEFLDSFRETDARALIELKAAWSIDDVRPVIALLERFGLRDRVVLQSFSLETLDSLQRFAPHYARILLIRELPADPLPLASRLGIIGFGTTARSAAAQPAALEALHDAGIGVLCYTLNTQDSWAEVIGLGVDGIITDEPGELDAWLAVTAPGT</sequence>
<evidence type="ECO:0000313" key="6">
    <source>
        <dbReference type="Proteomes" id="UP000581087"/>
    </source>
</evidence>
<evidence type="ECO:0000256" key="1">
    <source>
        <dbReference type="SAM" id="Phobius"/>
    </source>
</evidence>
<dbReference type="GO" id="GO:0006629">
    <property type="term" value="P:lipid metabolic process"/>
    <property type="evidence" value="ECO:0007669"/>
    <property type="project" value="InterPro"/>
</dbReference>
<keyword evidence="1" id="KW-0812">Transmembrane</keyword>
<dbReference type="OrthoDB" id="9758957at2"/>
<dbReference type="PANTHER" id="PTHR46211">
    <property type="entry name" value="GLYCEROPHOSPHORYL DIESTER PHOSPHODIESTERASE"/>
    <property type="match status" value="1"/>
</dbReference>
<dbReference type="Pfam" id="PF03009">
    <property type="entry name" value="GDPD"/>
    <property type="match status" value="1"/>
</dbReference>
<evidence type="ECO:0000313" key="3">
    <source>
        <dbReference type="EMBL" id="NYD65794.1"/>
    </source>
</evidence>
<feature type="domain" description="GP-PDE" evidence="2">
    <location>
        <begin position="66"/>
        <end position="302"/>
    </location>
</feature>
<dbReference type="AlphaFoldDB" id="A0A4V1R272"/>
<dbReference type="PROSITE" id="PS51704">
    <property type="entry name" value="GP_PDE"/>
    <property type="match status" value="1"/>
</dbReference>
<gene>
    <name evidence="3" type="ORF">BJ972_000313</name>
    <name evidence="4" type="ORF">ESP50_10235</name>
</gene>
<comment type="caution">
    <text evidence="4">The sequence shown here is derived from an EMBL/GenBank/DDBJ whole genome shotgun (WGS) entry which is preliminary data.</text>
</comment>
<feature type="transmembrane region" description="Helical" evidence="1">
    <location>
        <begin position="23"/>
        <end position="43"/>
    </location>
</feature>
<keyword evidence="3" id="KW-0378">Hydrolase</keyword>
<proteinExistence type="predicted"/>
<name>A0A4V1R272_9MICO</name>
<protein>
    <submittedName>
        <fullName evidence="3">Glycerophosphoryl diester phosphodiesterase</fullName>
        <ecNumber evidence="3">3.1.4.46</ecNumber>
    </submittedName>
</protein>